<evidence type="ECO:0000256" key="5">
    <source>
        <dbReference type="ARBA" id="ARBA00023136"/>
    </source>
</evidence>
<dbReference type="RefSeq" id="WP_092674863.1">
    <property type="nucleotide sequence ID" value="NZ_BMDN01000002.1"/>
</dbReference>
<evidence type="ECO:0000256" key="3">
    <source>
        <dbReference type="ARBA" id="ARBA00022692"/>
    </source>
</evidence>
<keyword evidence="4 6" id="KW-1133">Transmembrane helix</keyword>
<proteinExistence type="predicted"/>
<comment type="caution">
    <text evidence="7">The sequence shown here is derived from an EMBL/GenBank/DDBJ whole genome shotgun (WGS) entry which is preliminary data.</text>
</comment>
<dbReference type="EMBL" id="SODL02000002">
    <property type="protein sequence ID" value="MCP2367243.1"/>
    <property type="molecule type" value="Genomic_DNA"/>
</dbReference>
<dbReference type="Proteomes" id="UP000893823">
    <property type="component" value="Unassembled WGS sequence"/>
</dbReference>
<feature type="transmembrane region" description="Helical" evidence="6">
    <location>
        <begin position="110"/>
        <end position="131"/>
    </location>
</feature>
<evidence type="ECO:0000256" key="6">
    <source>
        <dbReference type="SAM" id="Phobius"/>
    </source>
</evidence>
<feature type="transmembrane region" description="Helical" evidence="6">
    <location>
        <begin position="264"/>
        <end position="287"/>
    </location>
</feature>
<protein>
    <submittedName>
        <fullName evidence="7">Membrane protein</fullName>
    </submittedName>
</protein>
<dbReference type="Pfam" id="PF03631">
    <property type="entry name" value="Virul_fac_BrkB"/>
    <property type="match status" value="1"/>
</dbReference>
<evidence type="ECO:0000256" key="4">
    <source>
        <dbReference type="ARBA" id="ARBA00022989"/>
    </source>
</evidence>
<dbReference type="PANTHER" id="PTHR30213:SF0">
    <property type="entry name" value="UPF0761 MEMBRANE PROTEIN YIHY"/>
    <property type="match status" value="1"/>
</dbReference>
<evidence type="ECO:0000313" key="7">
    <source>
        <dbReference type="EMBL" id="MCP2367243.1"/>
    </source>
</evidence>
<evidence type="ECO:0000313" key="8">
    <source>
        <dbReference type="Proteomes" id="UP000893823"/>
    </source>
</evidence>
<reference evidence="7" key="1">
    <citation type="submission" date="2022-06" db="EMBL/GenBank/DDBJ databases">
        <title>Genomic Encyclopedia of Type Strains, Phase III (KMG-III): the genomes of soil and plant-associated and newly described type strains.</title>
        <authorList>
            <person name="Whitman W."/>
        </authorList>
    </citation>
    <scope>NUCLEOTIDE SEQUENCE</scope>
    <source>
        <strain evidence="7">CPCC 202695</strain>
    </source>
</reference>
<feature type="transmembrane region" description="Helical" evidence="6">
    <location>
        <begin position="43"/>
        <end position="66"/>
    </location>
</feature>
<name>A0ABT1KK43_9MICO</name>
<evidence type="ECO:0000256" key="1">
    <source>
        <dbReference type="ARBA" id="ARBA00004651"/>
    </source>
</evidence>
<keyword evidence="8" id="KW-1185">Reference proteome</keyword>
<accession>A0ABT1KK43</accession>
<feature type="transmembrane region" description="Helical" evidence="6">
    <location>
        <begin position="229"/>
        <end position="252"/>
    </location>
</feature>
<dbReference type="NCBIfam" id="TIGR00765">
    <property type="entry name" value="yihY_not_rbn"/>
    <property type="match status" value="1"/>
</dbReference>
<sequence length="344" mass="36712">MGETTEAVRRERPDSPAQLSRPEWRVVLTRTAHEFRIHQCWDLAAALTYHAVLSVCPALLTAAAFIGMFGSAEPVAEGALGVVGDLGGDDTVAALTEPISQLLSASRAGLAFITGSAITLWTVSGYLGTFGRGMNRILGVPEGRPFWKSRPVMLAAAAVIVVLAAVIIGALVVSGAVAASVARSLGIDDDLTLAWDLGKLPVLAGLAALILAILYWATPNVRRPSLRWLSVGAAVAIVVWMLTTAAFGAYVWNFASYDRTYGVLGGIVAFLLWLWLSNLAVLAGAVLDTEVERARQLRAGIEAQERLKLPLRDDRLVEVNRRQRRHDIMASARMLPGAEPDGAG</sequence>
<dbReference type="PANTHER" id="PTHR30213">
    <property type="entry name" value="INNER MEMBRANE PROTEIN YHJD"/>
    <property type="match status" value="1"/>
</dbReference>
<dbReference type="InterPro" id="IPR017039">
    <property type="entry name" value="Virul_fac_BrkB"/>
</dbReference>
<feature type="transmembrane region" description="Helical" evidence="6">
    <location>
        <begin position="152"/>
        <end position="180"/>
    </location>
</feature>
<gene>
    <name evidence="7" type="ORF">BCL57_001397</name>
</gene>
<dbReference type="PIRSF" id="PIRSF035875">
    <property type="entry name" value="RNase_BN"/>
    <property type="match status" value="1"/>
</dbReference>
<comment type="subcellular location">
    <subcellularLocation>
        <location evidence="1">Cell membrane</location>
        <topology evidence="1">Multi-pass membrane protein</topology>
    </subcellularLocation>
</comment>
<feature type="transmembrane region" description="Helical" evidence="6">
    <location>
        <begin position="200"/>
        <end position="217"/>
    </location>
</feature>
<keyword evidence="5 6" id="KW-0472">Membrane</keyword>
<keyword evidence="2" id="KW-1003">Cell membrane</keyword>
<keyword evidence="3 6" id="KW-0812">Transmembrane</keyword>
<evidence type="ECO:0000256" key="2">
    <source>
        <dbReference type="ARBA" id="ARBA00022475"/>
    </source>
</evidence>
<organism evidence="7 8">
    <name type="scientific">Agromyces flavus</name>
    <dbReference type="NCBI Taxonomy" id="589382"/>
    <lineage>
        <taxon>Bacteria</taxon>
        <taxon>Bacillati</taxon>
        <taxon>Actinomycetota</taxon>
        <taxon>Actinomycetes</taxon>
        <taxon>Micrococcales</taxon>
        <taxon>Microbacteriaceae</taxon>
        <taxon>Agromyces</taxon>
    </lineage>
</organism>